<name>A0A2S9QAH3_9HYPH</name>
<dbReference type="Gene3D" id="1.10.287.130">
    <property type="match status" value="1"/>
</dbReference>
<dbReference type="NCBIfam" id="NF033792">
    <property type="entry name" value="ActS_PrrB_HisK"/>
    <property type="match status" value="1"/>
</dbReference>
<evidence type="ECO:0000256" key="10">
    <source>
        <dbReference type="SAM" id="Phobius"/>
    </source>
</evidence>
<gene>
    <name evidence="12" type="ORF">C5L14_17285</name>
</gene>
<keyword evidence="8 12" id="KW-0418">Kinase</keyword>
<dbReference type="Proteomes" id="UP000237682">
    <property type="component" value="Unassembled WGS sequence"/>
</dbReference>
<accession>A0A2S9QAH3</accession>
<dbReference type="PROSITE" id="PS50109">
    <property type="entry name" value="HIS_KIN"/>
    <property type="match status" value="1"/>
</dbReference>
<dbReference type="GO" id="GO:0005524">
    <property type="term" value="F:ATP binding"/>
    <property type="evidence" value="ECO:0007669"/>
    <property type="project" value="UniProtKB-KW"/>
</dbReference>
<proteinExistence type="predicted"/>
<evidence type="ECO:0000256" key="1">
    <source>
        <dbReference type="ARBA" id="ARBA00000085"/>
    </source>
</evidence>
<keyword evidence="10" id="KW-0812">Transmembrane</keyword>
<feature type="transmembrane region" description="Helical" evidence="10">
    <location>
        <begin position="51"/>
        <end position="70"/>
    </location>
</feature>
<dbReference type="InterPro" id="IPR047770">
    <property type="entry name" value="RegB"/>
</dbReference>
<dbReference type="Gene3D" id="3.30.565.10">
    <property type="entry name" value="Histidine kinase-like ATPase, C-terminal domain"/>
    <property type="match status" value="1"/>
</dbReference>
<dbReference type="EC" id="2.7.13.3" evidence="3"/>
<evidence type="ECO:0000259" key="11">
    <source>
        <dbReference type="PROSITE" id="PS50109"/>
    </source>
</evidence>
<dbReference type="PANTHER" id="PTHR44936">
    <property type="entry name" value="SENSOR PROTEIN CREC"/>
    <property type="match status" value="1"/>
</dbReference>
<keyword evidence="9" id="KW-0067">ATP-binding</keyword>
<dbReference type="AlphaFoldDB" id="A0A2S9QAH3"/>
<dbReference type="Pfam" id="PF02518">
    <property type="entry name" value="HATPase_c"/>
    <property type="match status" value="1"/>
</dbReference>
<feature type="transmembrane region" description="Helical" evidence="10">
    <location>
        <begin position="20"/>
        <end position="39"/>
    </location>
</feature>
<keyword evidence="5" id="KW-0597">Phosphoprotein</keyword>
<evidence type="ECO:0000256" key="4">
    <source>
        <dbReference type="ARBA" id="ARBA00022475"/>
    </source>
</evidence>
<dbReference type="GO" id="GO:0000155">
    <property type="term" value="F:phosphorelay sensor kinase activity"/>
    <property type="evidence" value="ECO:0007669"/>
    <property type="project" value="InterPro"/>
</dbReference>
<keyword evidence="10" id="KW-1133">Transmembrane helix</keyword>
<evidence type="ECO:0000256" key="9">
    <source>
        <dbReference type="ARBA" id="ARBA00022840"/>
    </source>
</evidence>
<keyword evidence="13" id="KW-1185">Reference proteome</keyword>
<evidence type="ECO:0000256" key="2">
    <source>
        <dbReference type="ARBA" id="ARBA00004651"/>
    </source>
</evidence>
<organism evidence="12 13">
    <name type="scientific">Labrys okinawensis</name>
    <dbReference type="NCBI Taxonomy" id="346911"/>
    <lineage>
        <taxon>Bacteria</taxon>
        <taxon>Pseudomonadati</taxon>
        <taxon>Pseudomonadota</taxon>
        <taxon>Alphaproteobacteria</taxon>
        <taxon>Hyphomicrobiales</taxon>
        <taxon>Xanthobacteraceae</taxon>
        <taxon>Labrys</taxon>
    </lineage>
</organism>
<dbReference type="OrthoDB" id="9785252at2"/>
<evidence type="ECO:0000256" key="7">
    <source>
        <dbReference type="ARBA" id="ARBA00022741"/>
    </source>
</evidence>
<feature type="domain" description="Histidine kinase" evidence="11">
    <location>
        <begin position="216"/>
        <end position="429"/>
    </location>
</feature>
<dbReference type="PANTHER" id="PTHR44936:SF10">
    <property type="entry name" value="SENSOR PROTEIN RSTB"/>
    <property type="match status" value="1"/>
</dbReference>
<feature type="transmembrane region" description="Helical" evidence="10">
    <location>
        <begin position="159"/>
        <end position="181"/>
    </location>
</feature>
<sequence>MTTSVLPHDGLGLDTLRLETLIRLRWMAIAGQLVAVLGVRYGLGFPVPLQACLPLIGVSILVNVALRLRYPATERVDPARAATLLGFDIVQLAALLFLTGGLQNPFSFLFLAPVMISATSLPPLMTLALGLLAIGCASLLTAWHLPLPWFEGQAFEMPMLYVIGMWFSVLLGLAFIGVYAWRVAEEARLLSNALAATELVLAREQHLSQLDGMAAAAAHELGTPLATIALVAKELEVAAPPEGDFVDDIRLLRSQVERCREILGKLASLGDDGGAPFARLPLPLLIEEVSAPHRDFGIAISAEFLGPEDDAPSAPRNPGMLYGLGNIVENAVDFAKSKVSITASWDAKTVTLIVGDDGPGFPSEIMGRLGDPYVTQRRPRLPGQPGGGLGLGFFIAKTLLERSGAAIALANRSWPDSGAVVRLEWPRDVFER</sequence>
<dbReference type="InterPro" id="IPR036097">
    <property type="entry name" value="HisK_dim/P_sf"/>
</dbReference>
<dbReference type="InterPro" id="IPR004358">
    <property type="entry name" value="Sig_transdc_His_kin-like_C"/>
</dbReference>
<comment type="catalytic activity">
    <reaction evidence="1">
        <text>ATP + protein L-histidine = ADP + protein N-phospho-L-histidine.</text>
        <dbReference type="EC" id="2.7.13.3"/>
    </reaction>
</comment>
<comment type="caution">
    <text evidence="12">The sequence shown here is derived from an EMBL/GenBank/DDBJ whole genome shotgun (WGS) entry which is preliminary data.</text>
</comment>
<evidence type="ECO:0000313" key="12">
    <source>
        <dbReference type="EMBL" id="PRH86348.1"/>
    </source>
</evidence>
<dbReference type="InterPro" id="IPR003594">
    <property type="entry name" value="HATPase_dom"/>
</dbReference>
<keyword evidence="10" id="KW-0472">Membrane</keyword>
<dbReference type="SMART" id="SM00388">
    <property type="entry name" value="HisKA"/>
    <property type="match status" value="1"/>
</dbReference>
<dbReference type="InterPro" id="IPR003661">
    <property type="entry name" value="HisK_dim/P_dom"/>
</dbReference>
<evidence type="ECO:0000256" key="8">
    <source>
        <dbReference type="ARBA" id="ARBA00022777"/>
    </source>
</evidence>
<evidence type="ECO:0000256" key="5">
    <source>
        <dbReference type="ARBA" id="ARBA00022553"/>
    </source>
</evidence>
<dbReference type="InterPro" id="IPR050980">
    <property type="entry name" value="2C_sensor_his_kinase"/>
</dbReference>
<keyword evidence="4" id="KW-1003">Cell membrane</keyword>
<dbReference type="SUPFAM" id="SSF47384">
    <property type="entry name" value="Homodimeric domain of signal transducing histidine kinase"/>
    <property type="match status" value="1"/>
</dbReference>
<protein>
    <recommendedName>
        <fullName evidence="3">histidine kinase</fullName>
        <ecNumber evidence="3">2.7.13.3</ecNumber>
    </recommendedName>
</protein>
<dbReference type="PRINTS" id="PR00344">
    <property type="entry name" value="BCTRLSENSOR"/>
</dbReference>
<feature type="transmembrane region" description="Helical" evidence="10">
    <location>
        <begin position="90"/>
        <end position="112"/>
    </location>
</feature>
<evidence type="ECO:0000313" key="13">
    <source>
        <dbReference type="Proteomes" id="UP000237682"/>
    </source>
</evidence>
<feature type="transmembrane region" description="Helical" evidence="10">
    <location>
        <begin position="124"/>
        <end position="147"/>
    </location>
</feature>
<keyword evidence="6" id="KW-0808">Transferase</keyword>
<evidence type="ECO:0000256" key="3">
    <source>
        <dbReference type="ARBA" id="ARBA00012438"/>
    </source>
</evidence>
<dbReference type="InterPro" id="IPR036890">
    <property type="entry name" value="HATPase_C_sf"/>
</dbReference>
<dbReference type="SMART" id="SM00387">
    <property type="entry name" value="HATPase_c"/>
    <property type="match status" value="1"/>
</dbReference>
<evidence type="ECO:0000256" key="6">
    <source>
        <dbReference type="ARBA" id="ARBA00022679"/>
    </source>
</evidence>
<dbReference type="GO" id="GO:0005886">
    <property type="term" value="C:plasma membrane"/>
    <property type="evidence" value="ECO:0007669"/>
    <property type="project" value="UniProtKB-SubCell"/>
</dbReference>
<keyword evidence="7" id="KW-0547">Nucleotide-binding</keyword>
<comment type="subcellular location">
    <subcellularLocation>
        <location evidence="2">Cell membrane</location>
        <topology evidence="2">Multi-pass membrane protein</topology>
    </subcellularLocation>
</comment>
<reference evidence="12 13" key="1">
    <citation type="submission" date="2018-02" db="EMBL/GenBank/DDBJ databases">
        <title>Whole genome sequencing of endophytic bacterium.</title>
        <authorList>
            <person name="Eedara R."/>
            <person name="Podile A.R."/>
        </authorList>
    </citation>
    <scope>NUCLEOTIDE SEQUENCE [LARGE SCALE GENOMIC DNA]</scope>
    <source>
        <strain evidence="12 13">RP1T</strain>
    </source>
</reference>
<dbReference type="SUPFAM" id="SSF55874">
    <property type="entry name" value="ATPase domain of HSP90 chaperone/DNA topoisomerase II/histidine kinase"/>
    <property type="match status" value="1"/>
</dbReference>
<dbReference type="CDD" id="cd00082">
    <property type="entry name" value="HisKA"/>
    <property type="match status" value="1"/>
</dbReference>
<dbReference type="EMBL" id="PUEJ01000006">
    <property type="protein sequence ID" value="PRH86348.1"/>
    <property type="molecule type" value="Genomic_DNA"/>
</dbReference>
<dbReference type="InterPro" id="IPR005467">
    <property type="entry name" value="His_kinase_dom"/>
</dbReference>